<dbReference type="Proteomes" id="UP000294682">
    <property type="component" value="Unassembled WGS sequence"/>
</dbReference>
<keyword evidence="4" id="KW-0804">Transcription</keyword>
<dbReference type="SUPFAM" id="SSF55785">
    <property type="entry name" value="PYP-like sensor domain (PAS domain)"/>
    <property type="match status" value="1"/>
</dbReference>
<dbReference type="SUPFAM" id="SSF46689">
    <property type="entry name" value="Homeodomain-like"/>
    <property type="match status" value="1"/>
</dbReference>
<sequence length="632" mass="69262">MAKVVFFAPRQEMIDQAQRLAPGYRLDIVGYALTSSSTAVLRAQEAVAGGAQIIIARGLHAMHIRQKVDVPVVEIRLTGQEMGLLVSRAKEMASSICPKIAVIGFQNMFCDMSAFDSLFGVEIHPYFVRETDQLLGAADEAIREGAQVVIGGDAVCERAKSAGIPALFLASGPESIAEAFRIAEKVAYSSDLEKRNTAQIKALLDYSFNGIIQTNAAGEVQHLNHFVEKLTGKSEEESVGLPVTALIPSLDPALLDEALGGGREVYSTLITIQKSALITNIAPILIDSVVQGAFLSFHEGKRVAEMEAQMRREIYKLGHVAKYHFDNLVALSAPAREAVKTAKFFARSDSPVLITGEFGTEKELLAECIHNDSVRKGAPFVSVRCDSLQAGEMSEEIFGAGGEGDTAAHKCLADMAKGGTLFLDEVDALDMSAQYKLFRLVRDGVLIRSGDTRPLPTGVRVIAASGLPLGPAVREGRFRRDLYYALNVLSLSLLPLRRRREDIEGWAERFLEAQQQKQSRYLSLTAGARRALAAYAWEGNLPQLESFCERVVALAPRRTVDEVFIAQQLEQCYPAAHEPDGERVIVYQDPDAQELKELLKTHRGNRQKVARELGVSTTTLWRRMKKYGISGD</sequence>
<dbReference type="Pfam" id="PF00158">
    <property type="entry name" value="Sigma54_activat"/>
    <property type="match status" value="1"/>
</dbReference>
<dbReference type="InterPro" id="IPR027417">
    <property type="entry name" value="P-loop_NTPase"/>
</dbReference>
<dbReference type="SUPFAM" id="SSF159800">
    <property type="entry name" value="PrpR receptor domain-like"/>
    <property type="match status" value="1"/>
</dbReference>
<dbReference type="InterPro" id="IPR010524">
    <property type="entry name" value="Sig_transdc_resp-reg_PrpR_N"/>
</dbReference>
<gene>
    <name evidence="7" type="ORF">EDD78_10523</name>
</gene>
<dbReference type="GO" id="GO:0005524">
    <property type="term" value="F:ATP binding"/>
    <property type="evidence" value="ECO:0007669"/>
    <property type="project" value="UniProtKB-KW"/>
</dbReference>
<dbReference type="EMBL" id="SLUK01000005">
    <property type="protein sequence ID" value="TCL43395.1"/>
    <property type="molecule type" value="Genomic_DNA"/>
</dbReference>
<dbReference type="RefSeq" id="WP_165873134.1">
    <property type="nucleotide sequence ID" value="NZ_SLUK01000005.1"/>
</dbReference>
<evidence type="ECO:0000313" key="8">
    <source>
        <dbReference type="Proteomes" id="UP000294682"/>
    </source>
</evidence>
<dbReference type="PRINTS" id="PR01590">
    <property type="entry name" value="HTHFIS"/>
</dbReference>
<keyword evidence="3" id="KW-0805">Transcription regulation</keyword>
<organism evidence="7 8">
    <name type="scientific">Harryflintia acetispora</name>
    <dbReference type="NCBI Taxonomy" id="1849041"/>
    <lineage>
        <taxon>Bacteria</taxon>
        <taxon>Bacillati</taxon>
        <taxon>Bacillota</taxon>
        <taxon>Clostridia</taxon>
        <taxon>Eubacteriales</taxon>
        <taxon>Oscillospiraceae</taxon>
        <taxon>Harryflintia</taxon>
    </lineage>
</organism>
<dbReference type="PROSITE" id="PS50045">
    <property type="entry name" value="SIGMA54_INTERACT_4"/>
    <property type="match status" value="1"/>
</dbReference>
<protein>
    <submittedName>
        <fullName evidence="7">Transcriptional regulator with PAS, ATPase and Fis domain</fullName>
    </submittedName>
</protein>
<dbReference type="AlphaFoldDB" id="A0A9X8UJ88"/>
<keyword evidence="2" id="KW-0067">ATP-binding</keyword>
<dbReference type="GO" id="GO:0000156">
    <property type="term" value="F:phosphorelay response regulator activity"/>
    <property type="evidence" value="ECO:0007669"/>
    <property type="project" value="InterPro"/>
</dbReference>
<dbReference type="InterPro" id="IPR002197">
    <property type="entry name" value="HTH_Fis"/>
</dbReference>
<comment type="caution">
    <text evidence="7">The sequence shown here is derived from an EMBL/GenBank/DDBJ whole genome shotgun (WGS) entry which is preliminary data.</text>
</comment>
<dbReference type="InterPro" id="IPR003593">
    <property type="entry name" value="AAA+_ATPase"/>
</dbReference>
<dbReference type="Gene3D" id="3.40.50.2300">
    <property type="match status" value="1"/>
</dbReference>
<evidence type="ECO:0000256" key="4">
    <source>
        <dbReference type="ARBA" id="ARBA00023163"/>
    </source>
</evidence>
<dbReference type="InterPro" id="IPR002078">
    <property type="entry name" value="Sigma_54_int"/>
</dbReference>
<dbReference type="Gene3D" id="3.30.450.20">
    <property type="entry name" value="PAS domain"/>
    <property type="match status" value="1"/>
</dbReference>
<dbReference type="SUPFAM" id="SSF52540">
    <property type="entry name" value="P-loop containing nucleoside triphosphate hydrolases"/>
    <property type="match status" value="1"/>
</dbReference>
<dbReference type="GO" id="GO:0006355">
    <property type="term" value="P:regulation of DNA-templated transcription"/>
    <property type="evidence" value="ECO:0007669"/>
    <property type="project" value="InterPro"/>
</dbReference>
<evidence type="ECO:0000256" key="2">
    <source>
        <dbReference type="ARBA" id="ARBA00022840"/>
    </source>
</evidence>
<keyword evidence="8" id="KW-1185">Reference proteome</keyword>
<dbReference type="GO" id="GO:0043565">
    <property type="term" value="F:sequence-specific DNA binding"/>
    <property type="evidence" value="ECO:0007669"/>
    <property type="project" value="InterPro"/>
</dbReference>
<dbReference type="Gene3D" id="3.40.50.300">
    <property type="entry name" value="P-loop containing nucleotide triphosphate hydrolases"/>
    <property type="match status" value="1"/>
</dbReference>
<dbReference type="InterPro" id="IPR009057">
    <property type="entry name" value="Homeodomain-like_sf"/>
</dbReference>
<dbReference type="PROSITE" id="PS50112">
    <property type="entry name" value="PAS"/>
    <property type="match status" value="1"/>
</dbReference>
<dbReference type="PANTHER" id="PTHR32071">
    <property type="entry name" value="TRANSCRIPTIONAL REGULATORY PROTEIN"/>
    <property type="match status" value="1"/>
</dbReference>
<dbReference type="Gene3D" id="1.10.8.60">
    <property type="match status" value="1"/>
</dbReference>
<dbReference type="Pfam" id="PF25601">
    <property type="entry name" value="AAA_lid_14"/>
    <property type="match status" value="1"/>
</dbReference>
<keyword evidence="1" id="KW-0547">Nucleotide-binding</keyword>
<dbReference type="InterPro" id="IPR058031">
    <property type="entry name" value="AAA_lid_NorR"/>
</dbReference>
<evidence type="ECO:0000259" key="6">
    <source>
        <dbReference type="PROSITE" id="PS50112"/>
    </source>
</evidence>
<feature type="domain" description="Sigma-54 factor interaction" evidence="5">
    <location>
        <begin position="328"/>
        <end position="553"/>
    </location>
</feature>
<dbReference type="Pfam" id="PF06506">
    <property type="entry name" value="PrpR_N"/>
    <property type="match status" value="1"/>
</dbReference>
<dbReference type="SMART" id="SM00382">
    <property type="entry name" value="AAA"/>
    <property type="match status" value="1"/>
</dbReference>
<evidence type="ECO:0000313" key="7">
    <source>
        <dbReference type="EMBL" id="TCL43395.1"/>
    </source>
</evidence>
<accession>A0A9X8UJ88</accession>
<feature type="domain" description="PAS" evidence="6">
    <location>
        <begin position="196"/>
        <end position="240"/>
    </location>
</feature>
<evidence type="ECO:0000256" key="3">
    <source>
        <dbReference type="ARBA" id="ARBA00023015"/>
    </source>
</evidence>
<dbReference type="PANTHER" id="PTHR32071:SF81">
    <property type="entry name" value="PROPIONATE CATABOLISM OPERON REGULATORY PROTEIN"/>
    <property type="match status" value="1"/>
</dbReference>
<dbReference type="InterPro" id="IPR000014">
    <property type="entry name" value="PAS"/>
</dbReference>
<dbReference type="InterPro" id="IPR035965">
    <property type="entry name" value="PAS-like_dom_sf"/>
</dbReference>
<name>A0A9X8UJ88_9FIRM</name>
<evidence type="ECO:0000256" key="1">
    <source>
        <dbReference type="ARBA" id="ARBA00022741"/>
    </source>
</evidence>
<dbReference type="SMART" id="SM00091">
    <property type="entry name" value="PAS"/>
    <property type="match status" value="1"/>
</dbReference>
<dbReference type="Gene3D" id="1.10.10.60">
    <property type="entry name" value="Homeodomain-like"/>
    <property type="match status" value="1"/>
</dbReference>
<dbReference type="CDD" id="cd00009">
    <property type="entry name" value="AAA"/>
    <property type="match status" value="1"/>
</dbReference>
<reference evidence="7 8" key="1">
    <citation type="submission" date="2019-03" db="EMBL/GenBank/DDBJ databases">
        <title>Genomic Encyclopedia of Type Strains, Phase IV (KMG-IV): sequencing the most valuable type-strain genomes for metagenomic binning, comparative biology and taxonomic classification.</title>
        <authorList>
            <person name="Goeker M."/>
        </authorList>
    </citation>
    <scope>NUCLEOTIDE SEQUENCE [LARGE SCALE GENOMIC DNA]</scope>
    <source>
        <strain evidence="7 8">DSM 100433</strain>
    </source>
</reference>
<proteinExistence type="predicted"/>
<dbReference type="Gene3D" id="3.40.50.10660">
    <property type="entry name" value="PrpR receptor domain-like"/>
    <property type="match status" value="1"/>
</dbReference>
<dbReference type="Pfam" id="PF02954">
    <property type="entry name" value="HTH_8"/>
    <property type="match status" value="1"/>
</dbReference>
<evidence type="ECO:0000259" key="5">
    <source>
        <dbReference type="PROSITE" id="PS50045"/>
    </source>
</evidence>
<dbReference type="CDD" id="cd00130">
    <property type="entry name" value="PAS"/>
    <property type="match status" value="1"/>
</dbReference>